<dbReference type="NCBIfam" id="TIGR04126">
    <property type="entry name" value="PGF_CTERM"/>
    <property type="match status" value="1"/>
</dbReference>
<keyword evidence="3" id="KW-1133">Transmembrane helix</keyword>
<name>A0A6B0SJT3_9EURY</name>
<comment type="caution">
    <text evidence="5">The sequence shown here is derived from an EMBL/GenBank/DDBJ whole genome shotgun (WGS) entry which is preliminary data.</text>
</comment>
<keyword evidence="6" id="KW-1185">Reference proteome</keyword>
<dbReference type="EMBL" id="WUUU01000001">
    <property type="protein sequence ID" value="MXR19142.1"/>
    <property type="molecule type" value="Genomic_DNA"/>
</dbReference>
<proteinExistence type="predicted"/>
<dbReference type="AlphaFoldDB" id="A0A6B0SJT3"/>
<feature type="region of interest" description="Disordered" evidence="2">
    <location>
        <begin position="148"/>
        <end position="188"/>
    </location>
</feature>
<dbReference type="RefSeq" id="WP_159524740.1">
    <property type="nucleotide sequence ID" value="NZ_WUUU01000001.1"/>
</dbReference>
<keyword evidence="3" id="KW-0472">Membrane</keyword>
<dbReference type="InterPro" id="IPR026453">
    <property type="entry name" value="PGF_pre_PGF"/>
</dbReference>
<dbReference type="NCBIfam" id="TIGR04213">
    <property type="entry name" value="PGF_pre_PGF"/>
    <property type="match status" value="1"/>
</dbReference>
<dbReference type="GO" id="GO:0005886">
    <property type="term" value="C:plasma membrane"/>
    <property type="evidence" value="ECO:0007669"/>
    <property type="project" value="UniProtKB-SubCell"/>
</dbReference>
<keyword evidence="3" id="KW-0812">Transmembrane</keyword>
<reference evidence="5 6" key="1">
    <citation type="submission" date="2019-12" db="EMBL/GenBank/DDBJ databases">
        <title>Isolation and characterization of three novel carbon monoxide-oxidizing members of Halobacteria from salione crusts and soils.</title>
        <authorList>
            <person name="Myers M.R."/>
            <person name="King G.M."/>
        </authorList>
    </citation>
    <scope>NUCLEOTIDE SEQUENCE [LARGE SCALE GENOMIC DNA]</scope>
    <source>
        <strain evidence="5 6">PCN9</strain>
    </source>
</reference>
<feature type="domain" description="PGF-CTERM archaeal protein-sorting signal" evidence="4">
    <location>
        <begin position="189"/>
        <end position="210"/>
    </location>
</feature>
<gene>
    <name evidence="5" type="ORF">GRX66_00460</name>
</gene>
<evidence type="ECO:0000259" key="4">
    <source>
        <dbReference type="Pfam" id="PF18204"/>
    </source>
</evidence>
<evidence type="ECO:0000256" key="3">
    <source>
        <dbReference type="SAM" id="Phobius"/>
    </source>
</evidence>
<evidence type="ECO:0000256" key="2">
    <source>
        <dbReference type="SAM" id="MobiDB-lite"/>
    </source>
</evidence>
<dbReference type="Pfam" id="PF18204">
    <property type="entry name" value="PGF-CTERM"/>
    <property type="match status" value="1"/>
</dbReference>
<feature type="transmembrane region" description="Helical" evidence="3">
    <location>
        <begin position="191"/>
        <end position="209"/>
    </location>
</feature>
<evidence type="ECO:0000256" key="1">
    <source>
        <dbReference type="ARBA" id="ARBA00022729"/>
    </source>
</evidence>
<dbReference type="InterPro" id="IPR026371">
    <property type="entry name" value="PGF_CTERM"/>
</dbReference>
<protein>
    <submittedName>
        <fullName evidence="5">PGF-pre-PGF domain-containing protein</fullName>
    </submittedName>
</protein>
<evidence type="ECO:0000313" key="6">
    <source>
        <dbReference type="Proteomes" id="UP000471521"/>
    </source>
</evidence>
<keyword evidence="1" id="KW-0732">Signal</keyword>
<organism evidence="5 6">
    <name type="scientific">Halobacterium bonnevillei</name>
    <dbReference type="NCBI Taxonomy" id="2692200"/>
    <lineage>
        <taxon>Archaea</taxon>
        <taxon>Methanobacteriati</taxon>
        <taxon>Methanobacteriota</taxon>
        <taxon>Stenosarchaea group</taxon>
        <taxon>Halobacteria</taxon>
        <taxon>Halobacteriales</taxon>
        <taxon>Halobacteriaceae</taxon>
        <taxon>Halobacterium</taxon>
    </lineage>
</organism>
<dbReference type="Proteomes" id="UP000471521">
    <property type="component" value="Unassembled WGS sequence"/>
</dbReference>
<sequence>MQKARAGVPVDCSLPFAPDASIAISGVSVTTITDRDYTITVTSTDTPSGNATFSLPVGQATLGYFEVRHSVLDSELNAVQFTFRISKTTIEAVAIDPANVNLTRHGHGVQSAVPTSRVGDDATHATFRGDSPGLSVFAVQGASTQALPTTTVTPTETTTPVTETLTTTAPTETPATATDDSTTESGTSTPGFGVAVTLLSLLGVALVVLR</sequence>
<evidence type="ECO:0000313" key="5">
    <source>
        <dbReference type="EMBL" id="MXR19142.1"/>
    </source>
</evidence>
<accession>A0A6B0SJT3</accession>
<dbReference type="GO" id="GO:0030115">
    <property type="term" value="C:S-layer"/>
    <property type="evidence" value="ECO:0007669"/>
    <property type="project" value="UniProtKB-SubCell"/>
</dbReference>